<feature type="compositionally biased region" description="Low complexity" evidence="7">
    <location>
        <begin position="45"/>
        <end position="60"/>
    </location>
</feature>
<evidence type="ECO:0000313" key="8">
    <source>
        <dbReference type="EMBL" id="PSN62905.1"/>
    </source>
</evidence>
<feature type="region of interest" description="Disordered" evidence="7">
    <location>
        <begin position="32"/>
        <end position="113"/>
    </location>
</feature>
<dbReference type="Gene3D" id="3.30.780.10">
    <property type="entry name" value="SUI1-like domain"/>
    <property type="match status" value="1"/>
</dbReference>
<dbReference type="GO" id="GO:0003735">
    <property type="term" value="F:structural constituent of ribosome"/>
    <property type="evidence" value="ECO:0007669"/>
    <property type="project" value="InterPro"/>
</dbReference>
<accession>A0A2T2NBT2</accession>
<sequence length="189" mass="20637">MPRPQSLVRLLSPLAVSRPPACQRQQHLFRFSTAAPSTPHEALRAADLAAAEAATDADSAQPPAPKPVLPSVRPEVSKSKTLKQNSKSNRASASRPPSQPRLNLPPPRYLVSRSTNKNLPVYTDFKRGGNLHLTTVRKVSGDATALRDELRVLLNKKNEHVKINSVTGHVIVKGHHTSEITNFLTSRGM</sequence>
<proteinExistence type="inferred from homology"/>
<keyword evidence="3" id="KW-0689">Ribosomal protein</keyword>
<dbReference type="STRING" id="1448308.A0A2T2NBT2"/>
<evidence type="ECO:0000256" key="5">
    <source>
        <dbReference type="ARBA" id="ARBA00023274"/>
    </source>
</evidence>
<dbReference type="GO" id="GO:0005762">
    <property type="term" value="C:mitochondrial large ribosomal subunit"/>
    <property type="evidence" value="ECO:0007669"/>
    <property type="project" value="TreeGrafter"/>
</dbReference>
<feature type="compositionally biased region" description="Polar residues" evidence="7">
    <location>
        <begin position="82"/>
        <end position="92"/>
    </location>
</feature>
<keyword evidence="5" id="KW-0687">Ribonucleoprotein</keyword>
<evidence type="ECO:0000256" key="1">
    <source>
        <dbReference type="ARBA" id="ARBA00004173"/>
    </source>
</evidence>
<evidence type="ECO:0000256" key="6">
    <source>
        <dbReference type="ARBA" id="ARBA00035191"/>
    </source>
</evidence>
<evidence type="ECO:0000256" key="3">
    <source>
        <dbReference type="ARBA" id="ARBA00022980"/>
    </source>
</evidence>
<feature type="compositionally biased region" description="Pro residues" evidence="7">
    <location>
        <begin position="97"/>
        <end position="108"/>
    </location>
</feature>
<evidence type="ECO:0000256" key="4">
    <source>
        <dbReference type="ARBA" id="ARBA00023128"/>
    </source>
</evidence>
<dbReference type="PANTHER" id="PTHR13477:SF0">
    <property type="entry name" value="LARGE RIBOSOMAL SUBUNIT PROTEIN ML49"/>
    <property type="match status" value="1"/>
</dbReference>
<organism evidence="8 9">
    <name type="scientific">Corynespora cassiicola Philippines</name>
    <dbReference type="NCBI Taxonomy" id="1448308"/>
    <lineage>
        <taxon>Eukaryota</taxon>
        <taxon>Fungi</taxon>
        <taxon>Dikarya</taxon>
        <taxon>Ascomycota</taxon>
        <taxon>Pezizomycotina</taxon>
        <taxon>Dothideomycetes</taxon>
        <taxon>Pleosporomycetidae</taxon>
        <taxon>Pleosporales</taxon>
        <taxon>Corynesporascaceae</taxon>
        <taxon>Corynespora</taxon>
    </lineage>
</organism>
<comment type="subcellular location">
    <subcellularLocation>
        <location evidence="1">Mitochondrion</location>
    </subcellularLocation>
</comment>
<gene>
    <name evidence="8" type="ORF">BS50DRAFT_501895</name>
</gene>
<evidence type="ECO:0000256" key="7">
    <source>
        <dbReference type="SAM" id="MobiDB-lite"/>
    </source>
</evidence>
<dbReference type="Proteomes" id="UP000240883">
    <property type="component" value="Unassembled WGS sequence"/>
</dbReference>
<keyword evidence="9" id="KW-1185">Reference proteome</keyword>
<dbReference type="InterPro" id="IPR007740">
    <property type="entry name" value="Ribosomal_mL49"/>
</dbReference>
<dbReference type="AlphaFoldDB" id="A0A2T2NBT2"/>
<comment type="similarity">
    <text evidence="2">Belongs to the mitochondrion-specific ribosomal protein mL49 family.</text>
</comment>
<reference evidence="8 9" key="1">
    <citation type="journal article" date="2018" name="Front. Microbiol.">
        <title>Genome-Wide Analysis of Corynespora cassiicola Leaf Fall Disease Putative Effectors.</title>
        <authorList>
            <person name="Lopez D."/>
            <person name="Ribeiro S."/>
            <person name="Label P."/>
            <person name="Fumanal B."/>
            <person name="Venisse J.S."/>
            <person name="Kohler A."/>
            <person name="de Oliveira R.R."/>
            <person name="Labutti K."/>
            <person name="Lipzen A."/>
            <person name="Lail K."/>
            <person name="Bauer D."/>
            <person name="Ohm R.A."/>
            <person name="Barry K.W."/>
            <person name="Spatafora J."/>
            <person name="Grigoriev I.V."/>
            <person name="Martin F.M."/>
            <person name="Pujade-Renaud V."/>
        </authorList>
    </citation>
    <scope>NUCLEOTIDE SEQUENCE [LARGE SCALE GENOMIC DNA]</scope>
    <source>
        <strain evidence="8 9">Philippines</strain>
    </source>
</reference>
<protein>
    <recommendedName>
        <fullName evidence="6">Large ribosomal subunit protein mL49</fullName>
    </recommendedName>
</protein>
<evidence type="ECO:0000313" key="9">
    <source>
        <dbReference type="Proteomes" id="UP000240883"/>
    </source>
</evidence>
<dbReference type="PANTHER" id="PTHR13477">
    <property type="entry name" value="MITOCHONDRIAL 39S RIBOSOMAL PROTEIN L49"/>
    <property type="match status" value="1"/>
</dbReference>
<name>A0A2T2NBT2_CORCC</name>
<keyword evidence="4" id="KW-0496">Mitochondrion</keyword>
<dbReference type="OrthoDB" id="19439at2759"/>
<dbReference type="Pfam" id="PF05046">
    <property type="entry name" value="Img2"/>
    <property type="match status" value="1"/>
</dbReference>
<evidence type="ECO:0000256" key="2">
    <source>
        <dbReference type="ARBA" id="ARBA00005677"/>
    </source>
</evidence>
<dbReference type="EMBL" id="KZ678141">
    <property type="protein sequence ID" value="PSN62905.1"/>
    <property type="molecule type" value="Genomic_DNA"/>
</dbReference>
<dbReference type="GO" id="GO:0006412">
    <property type="term" value="P:translation"/>
    <property type="evidence" value="ECO:0007669"/>
    <property type="project" value="InterPro"/>
</dbReference>